<feature type="compositionally biased region" description="Basic and acidic residues" evidence="1">
    <location>
        <begin position="10"/>
        <end position="21"/>
    </location>
</feature>
<sequence length="126" mass="14608">MNPGLGEEYEQNKRRMRDGGRLHGTGCGWRLRNRKGGWEGEDSLQEKGGEPILFSLPQLVFSPYFLHCWWRYKKLQVILPSLEPLENLSALQSPVKHSEELPACVICFSILQYLKQAELNQRFSVF</sequence>
<dbReference type="Proteomes" id="UP001444071">
    <property type="component" value="Unassembled WGS sequence"/>
</dbReference>
<organism evidence="2 3">
    <name type="scientific">Xenotaenia resolanae</name>
    <dbReference type="NCBI Taxonomy" id="208358"/>
    <lineage>
        <taxon>Eukaryota</taxon>
        <taxon>Metazoa</taxon>
        <taxon>Chordata</taxon>
        <taxon>Craniata</taxon>
        <taxon>Vertebrata</taxon>
        <taxon>Euteleostomi</taxon>
        <taxon>Actinopterygii</taxon>
        <taxon>Neopterygii</taxon>
        <taxon>Teleostei</taxon>
        <taxon>Neoteleostei</taxon>
        <taxon>Acanthomorphata</taxon>
        <taxon>Ovalentaria</taxon>
        <taxon>Atherinomorphae</taxon>
        <taxon>Cyprinodontiformes</taxon>
        <taxon>Goodeidae</taxon>
        <taxon>Xenotaenia</taxon>
    </lineage>
</organism>
<proteinExistence type="predicted"/>
<feature type="region of interest" description="Disordered" evidence="1">
    <location>
        <begin position="1"/>
        <end position="25"/>
    </location>
</feature>
<dbReference type="EMBL" id="JAHRIM010090405">
    <property type="protein sequence ID" value="MEQ2276803.1"/>
    <property type="molecule type" value="Genomic_DNA"/>
</dbReference>
<protein>
    <submittedName>
        <fullName evidence="2">Uncharacterized protein</fullName>
    </submittedName>
</protein>
<name>A0ABV0X6F2_9TELE</name>
<comment type="caution">
    <text evidence="2">The sequence shown here is derived from an EMBL/GenBank/DDBJ whole genome shotgun (WGS) entry which is preliminary data.</text>
</comment>
<keyword evidence="3" id="KW-1185">Reference proteome</keyword>
<evidence type="ECO:0000313" key="2">
    <source>
        <dbReference type="EMBL" id="MEQ2276803.1"/>
    </source>
</evidence>
<gene>
    <name evidence="2" type="ORF">XENORESO_010519</name>
</gene>
<evidence type="ECO:0000313" key="3">
    <source>
        <dbReference type="Proteomes" id="UP001444071"/>
    </source>
</evidence>
<accession>A0ABV0X6F2</accession>
<reference evidence="2 3" key="1">
    <citation type="submission" date="2021-06" db="EMBL/GenBank/DDBJ databases">
        <authorList>
            <person name="Palmer J.M."/>
        </authorList>
    </citation>
    <scope>NUCLEOTIDE SEQUENCE [LARGE SCALE GENOMIC DNA]</scope>
    <source>
        <strain evidence="2 3">XR_2019</strain>
        <tissue evidence="2">Muscle</tissue>
    </source>
</reference>
<evidence type="ECO:0000256" key="1">
    <source>
        <dbReference type="SAM" id="MobiDB-lite"/>
    </source>
</evidence>